<evidence type="ECO:0000256" key="16">
    <source>
        <dbReference type="ARBA" id="ARBA00044200"/>
    </source>
</evidence>
<dbReference type="InterPro" id="IPR053905">
    <property type="entry name" value="EF-G-like_DII"/>
</dbReference>
<evidence type="ECO:0000259" key="19">
    <source>
        <dbReference type="PROSITE" id="PS51722"/>
    </source>
</evidence>
<comment type="function">
    <text evidence="17">Catalyzes the conversion of 3'-phosphate to a 2',3'-cyclic phosphodiester at the end of RNA. The mechanism of action of the enzyme occurs in 3 steps: (A) adenylation of the enzyme by ATP; (B) transfer of adenylate to an RNA-N3'P to produce RNA-N3'PP5'A; (C) and attack of the adjacent 2'-hydroxyl on the 3'-phosphorus in the diester linkage to produce the cyclic end product. Likely functions in some aspects of cellular RNA processing. Function plays an important role in regulating axon regeneration by inhibiting central nervous system (CNS) axon regeneration following optic nerve injury.</text>
</comment>
<dbReference type="SUPFAM" id="SSF56112">
    <property type="entry name" value="Protein kinase-like (PK-like)"/>
    <property type="match status" value="1"/>
</dbReference>
<comment type="caution">
    <text evidence="20">The sequence shown here is derived from an EMBL/GenBank/DDBJ whole genome shotgun (WGS) entry which is preliminary data.</text>
</comment>
<accession>A0AAD7XBY8</accession>
<dbReference type="PROSITE" id="PS01287">
    <property type="entry name" value="RTC"/>
    <property type="match status" value="1"/>
</dbReference>
<name>A0AAD7XBY8_9APHY</name>
<dbReference type="InterPro" id="IPR017770">
    <property type="entry name" value="RNA3'_term_phos_cyc_type_1"/>
</dbReference>
<dbReference type="Pfam" id="PF11987">
    <property type="entry name" value="IF-2"/>
    <property type="match status" value="1"/>
</dbReference>
<feature type="compositionally biased region" description="Basic and acidic residues" evidence="18">
    <location>
        <begin position="1430"/>
        <end position="1440"/>
    </location>
</feature>
<dbReference type="EC" id="6.5.1.4" evidence="4"/>
<evidence type="ECO:0000256" key="17">
    <source>
        <dbReference type="ARBA" id="ARBA00045867"/>
    </source>
</evidence>
<dbReference type="CDD" id="cd03692">
    <property type="entry name" value="mtIF2_IVc"/>
    <property type="match status" value="1"/>
</dbReference>
<keyword evidence="11" id="KW-0496">Mitochondrion</keyword>
<comment type="catalytic activity">
    <reaction evidence="13">
        <text>a 3'-end 3'-phospho-ribonucleotide-RNA + ATP = a 3'-end 2',3'-cyclophospho-ribonucleotide-RNA + AMP + diphosphate</text>
        <dbReference type="Rhea" id="RHEA:23976"/>
        <dbReference type="Rhea" id="RHEA-COMP:10463"/>
        <dbReference type="Rhea" id="RHEA-COMP:10464"/>
        <dbReference type="ChEBI" id="CHEBI:30616"/>
        <dbReference type="ChEBI" id="CHEBI:33019"/>
        <dbReference type="ChEBI" id="CHEBI:83062"/>
        <dbReference type="ChEBI" id="CHEBI:83064"/>
        <dbReference type="ChEBI" id="CHEBI:456215"/>
        <dbReference type="EC" id="6.5.1.4"/>
    </reaction>
</comment>
<dbReference type="InterPro" id="IPR027417">
    <property type="entry name" value="P-loop_NTPase"/>
</dbReference>
<dbReference type="InterPro" id="IPR013791">
    <property type="entry name" value="RNA3'-term_phos_cycl_insert"/>
</dbReference>
<dbReference type="NCBIfam" id="TIGR00487">
    <property type="entry name" value="IF-2"/>
    <property type="match status" value="1"/>
</dbReference>
<dbReference type="SUPFAM" id="SSF55205">
    <property type="entry name" value="EPT/RTPC-like"/>
    <property type="match status" value="2"/>
</dbReference>
<dbReference type="SUPFAM" id="SSF50447">
    <property type="entry name" value="Translation proteins"/>
    <property type="match status" value="2"/>
</dbReference>
<dbReference type="InterPro" id="IPR005225">
    <property type="entry name" value="Small_GTP-bd"/>
</dbReference>
<dbReference type="InterPro" id="IPR000795">
    <property type="entry name" value="T_Tr_GTP-bd_dom"/>
</dbReference>
<keyword evidence="10" id="KW-0809">Transit peptide</keyword>
<dbReference type="PANTHER" id="PTHR43381">
    <property type="entry name" value="TRANSLATION INITIATION FACTOR IF-2-RELATED"/>
    <property type="match status" value="1"/>
</dbReference>
<dbReference type="InterPro" id="IPR009000">
    <property type="entry name" value="Transl_B-barrel_sf"/>
</dbReference>
<dbReference type="InterPro" id="IPR011009">
    <property type="entry name" value="Kinase-like_dom_sf"/>
</dbReference>
<dbReference type="SUPFAM" id="SSF52540">
    <property type="entry name" value="P-loop containing nucleoside triphosphate hydrolases"/>
    <property type="match status" value="1"/>
</dbReference>
<evidence type="ECO:0000256" key="5">
    <source>
        <dbReference type="ARBA" id="ARBA00021428"/>
    </source>
</evidence>
<evidence type="ECO:0000256" key="12">
    <source>
        <dbReference type="ARBA" id="ARBA00023134"/>
    </source>
</evidence>
<evidence type="ECO:0000313" key="21">
    <source>
        <dbReference type="Proteomes" id="UP001215151"/>
    </source>
</evidence>
<dbReference type="InterPro" id="IPR015760">
    <property type="entry name" value="TIF_IF2"/>
</dbReference>
<dbReference type="FunFam" id="2.40.30.10:FF:000008">
    <property type="entry name" value="Translation initiation factor IF-2"/>
    <property type="match status" value="1"/>
</dbReference>
<evidence type="ECO:0000256" key="14">
    <source>
        <dbReference type="ARBA" id="ARBA00025162"/>
    </source>
</evidence>
<dbReference type="InterPro" id="IPR036553">
    <property type="entry name" value="RPTC_insert"/>
</dbReference>
<evidence type="ECO:0000256" key="9">
    <source>
        <dbReference type="ARBA" id="ARBA00022917"/>
    </source>
</evidence>
<dbReference type="FunFam" id="3.40.50.300:FF:000019">
    <property type="entry name" value="Translation initiation factor IF-2"/>
    <property type="match status" value="1"/>
</dbReference>
<feature type="compositionally biased region" description="Basic and acidic residues" evidence="18">
    <location>
        <begin position="934"/>
        <end position="943"/>
    </location>
</feature>
<dbReference type="Gene3D" id="3.90.1200.10">
    <property type="match status" value="1"/>
</dbReference>
<dbReference type="PROSITE" id="PS51722">
    <property type="entry name" value="G_TR_2"/>
    <property type="match status" value="1"/>
</dbReference>
<evidence type="ECO:0000313" key="20">
    <source>
        <dbReference type="EMBL" id="KAJ8482057.1"/>
    </source>
</evidence>
<feature type="compositionally biased region" description="Basic and acidic residues" evidence="18">
    <location>
        <begin position="990"/>
        <end position="1002"/>
    </location>
</feature>
<sequence>MASTDPTHIDGSVLEGGGQLLRIAVALSALLSKPIVIDNIRANRNPPGLKFQHAAGQCKNVQLISFLLTEENALYRPSACRGDMLSFLGRLCYTADPGTAGSIALLLQVSLPCLIFSPTSAERSSLILRGGTNAIQAPQIDYTQHVFLSFLEKHFGLHSTLSIFKRGYYPKGGGEVHASILPVLGPLPAITLTERGPIKAVFGRSYVAGLPRNLADSMRIAATAVLVESGLDEGIIRIDSVREKPSDAVGSGSGIVLWAETENGCILAGSALGRKGTEPARVGRDAATELLSNLANGGCVDEYMQDQIIIFLALASGNSRVKAGPLTLHTRTAIWVAEQLTEATFNVEEGDGFSIIDCQGIGYSHSASIRHELATQGLIMNERTAYRNINQSVLRHIQKALDQDDAADLESVLHKLTAGYKVLRQAAHERALKRKNGTRSSPFGYRVAADLLSAASEIGDNNGEATSRPTRFQQLASSSSPVNSPQEPWPKLSPLMDHTLSSLRCLPHRVLRPIATPTYDLFQTDEGSSEFSAALLARVFAGRLLWQGIARAVIQLSDSVVVKVAQSLDHDEHDILRFLETNFPSLPAPRTFGMVAIGHTSFMFMSLVQGTTLETRWPSLSAENKAKVRKTLDQQLVLIRQLELPPGEPLGCPVNQRTCKDVRYHVRTNTSPVYSEAEFNDFLVCTSSRIAPSYKNWIRSLLGTEHRIVFTHADFHPRNIMVVDGPDGAVELSGIIDWEFSGFYPEYWEQLKALNTRSMTDTSDWWEHLPPSVLGYDRDVILDRFIELIYDAPRAPFTLPYPAGHSCCVFIGTGNADVKSGPSPNVPRSRTWAIPTEPGPSADTSSSQTAGPSVPQKRSWAPPQPAQPVSKPSKPGLGDLREVIRSSPSRNGQNTSSRASRTSNNQNNKSSKSPRSDQRQPSSKGLGSLGALDKILHKDRIKQASDALVETQSRQESNETERDDPDAREKGKKAAPAASASWTSAAVVDESARESGRGDRPSRAQFKKRGSLLASLKDESLLVDKSRDSSSRAKVKEKEEKKKAPKILKAVNVDVFIPSVITVGNLARLLNVKLDVLRRKMIRVGMEAEASHDHMLTSEFASLLAMEFNRNPVVNDEAAFDIYPPPLPADSSTLPSRPPVVTIMGHVDHGKTTLLDTLRSTSVAKGEAGGITQHIGAFSVPVPASGDSSGPPRTITFLDTPGHAAFSAMRARGASVTDVVVLVVAADDGIMPQTREVIELVKKSNVGLVVAINKVDKPGVDISKVENALLGEGIQLETFGGDVPVVHVSGLTGQGLDQLVETISALAEMQDLRAEREGTLHGYVLESKVAKGLGPVGTVLVLRGNLKPGQHLICGMTSAKVRLLSDHNGKAVKVAYPGMAVTVSGWKELPNAGDEVLTGPEADIKKALANRIRKAEIEASLLDLEAINEQRRSEREKREAEEDEESTEAAEAPTGPKELRLVIKGDVSGTVEAVKGAVEGIGNDLARVKIVSTGVGDVTESDILRAKTARGTIIAFNVKTPRSVENEAQSQHVPILTSSVIYKLMDEVKARVIELLPPVIEKRVTGQATVLQLFDIHVKGKKTKQVGGCRVSNGVVAKDKIARVIRNGQIVHEGRLETLKQHKNDVMEIGKGSECGLNLADFNDLRVGDTIEMYEEVTLPGTL</sequence>
<gene>
    <name evidence="20" type="ORF">ONZ51_g5611</name>
</gene>
<proteinExistence type="inferred from homology"/>
<dbReference type="InterPro" id="IPR037136">
    <property type="entry name" value="RNA3'_phos_cyclase_dom_sf"/>
</dbReference>
<dbReference type="Proteomes" id="UP001215151">
    <property type="component" value="Unassembled WGS sequence"/>
</dbReference>
<dbReference type="Pfam" id="PF01137">
    <property type="entry name" value="RTC"/>
    <property type="match status" value="1"/>
</dbReference>
<dbReference type="EMBL" id="JAPEVG010000123">
    <property type="protein sequence ID" value="KAJ8482057.1"/>
    <property type="molecule type" value="Genomic_DNA"/>
</dbReference>
<dbReference type="GO" id="GO:0005525">
    <property type="term" value="F:GTP binding"/>
    <property type="evidence" value="ECO:0007669"/>
    <property type="project" value="UniProtKB-KW"/>
</dbReference>
<dbReference type="Pfam" id="PF05189">
    <property type="entry name" value="RTC_insert"/>
    <property type="match status" value="1"/>
</dbReference>
<comment type="subcellular location">
    <subcellularLocation>
        <location evidence="1">Mitochondrion</location>
    </subcellularLocation>
</comment>
<dbReference type="HAMAP" id="MF_00100_B">
    <property type="entry name" value="IF_2_B"/>
    <property type="match status" value="1"/>
</dbReference>
<dbReference type="GO" id="GO:0005739">
    <property type="term" value="C:mitochondrion"/>
    <property type="evidence" value="ECO:0007669"/>
    <property type="project" value="UniProtKB-SubCell"/>
</dbReference>
<dbReference type="CDD" id="cd01887">
    <property type="entry name" value="IF2_eIF5B"/>
    <property type="match status" value="1"/>
</dbReference>
<comment type="similarity">
    <text evidence="3">Belongs to the RNA 3'-terminal cyclase family. Type 1 subfamily.</text>
</comment>
<comment type="similarity">
    <text evidence="2">Belongs to the TRAFAC class translation factor GTPase superfamily. Classic translation factor GTPase family. IF-2 subfamily.</text>
</comment>
<dbReference type="PANTHER" id="PTHR43381:SF20">
    <property type="entry name" value="TRANSLATION INITIATION FACTOR IF-2, MITOCHONDRIAL"/>
    <property type="match status" value="1"/>
</dbReference>
<evidence type="ECO:0000256" key="1">
    <source>
        <dbReference type="ARBA" id="ARBA00004173"/>
    </source>
</evidence>
<dbReference type="Gene3D" id="3.40.50.300">
    <property type="entry name" value="P-loop containing nucleotide triphosphate hydrolases"/>
    <property type="match status" value="1"/>
</dbReference>
<dbReference type="Gene3D" id="3.30.360.20">
    <property type="entry name" value="RNA 3'-terminal phosphate cyclase, insert domain"/>
    <property type="match status" value="1"/>
</dbReference>
<dbReference type="Pfam" id="PF00009">
    <property type="entry name" value="GTP_EFTU"/>
    <property type="match status" value="1"/>
</dbReference>
<dbReference type="InterPro" id="IPR023115">
    <property type="entry name" value="TIF_IF2_dom3"/>
</dbReference>
<dbReference type="InterPro" id="IPR020719">
    <property type="entry name" value="RNA3'_term_phos_cycl-like_CS"/>
</dbReference>
<feature type="compositionally biased region" description="Polar residues" evidence="18">
    <location>
        <begin position="463"/>
        <end position="486"/>
    </location>
</feature>
<protein>
    <recommendedName>
        <fullName evidence="5">RNA 3'-terminal phosphate cyclase</fullName>
        <ecNumber evidence="4">6.5.1.4</ecNumber>
    </recommendedName>
    <alternativeName>
        <fullName evidence="15">RNA terminal phosphate cyclase domain-containing protein 1</fullName>
    </alternativeName>
    <alternativeName>
        <fullName evidence="16">Translation initiation factor IF-2, mitochondrial</fullName>
    </alternativeName>
</protein>
<keyword evidence="21" id="KW-1185">Reference proteome</keyword>
<evidence type="ECO:0000256" key="11">
    <source>
        <dbReference type="ARBA" id="ARBA00023128"/>
    </source>
</evidence>
<feature type="compositionally biased region" description="Low complexity" evidence="18">
    <location>
        <begin position="974"/>
        <end position="986"/>
    </location>
</feature>
<dbReference type="InterPro" id="IPR000178">
    <property type="entry name" value="TF_IF2_bacterial-like"/>
</dbReference>
<dbReference type="FunFam" id="3.40.50.10050:FF:000001">
    <property type="entry name" value="Translation initiation factor IF-2"/>
    <property type="match status" value="1"/>
</dbReference>
<evidence type="ECO:0000256" key="10">
    <source>
        <dbReference type="ARBA" id="ARBA00022946"/>
    </source>
</evidence>
<comment type="function">
    <text evidence="14">One of the essential components for the initiation of protein synthesis. Protects formylmethionyl-tRNA from spontaneous hydrolysis and promotes its binding to the 30S ribosomal subunits. Also involved in the hydrolysis of GTP during the formation of the 70S ribosomal complex.</text>
</comment>
<feature type="region of interest" description="Disordered" evidence="18">
    <location>
        <begin position="818"/>
        <end position="1009"/>
    </location>
</feature>
<dbReference type="Gene3D" id="3.40.50.10050">
    <property type="entry name" value="Translation initiation factor IF- 2, domain 3"/>
    <property type="match status" value="1"/>
</dbReference>
<dbReference type="CDD" id="cd03702">
    <property type="entry name" value="IF2_mtIF2_II"/>
    <property type="match status" value="1"/>
</dbReference>
<dbReference type="Pfam" id="PF01636">
    <property type="entry name" value="APH"/>
    <property type="match status" value="1"/>
</dbReference>
<feature type="region of interest" description="Disordered" evidence="18">
    <location>
        <begin position="459"/>
        <end position="488"/>
    </location>
</feature>
<dbReference type="InterPro" id="IPR023797">
    <property type="entry name" value="RNA3'_phos_cyclase_dom"/>
</dbReference>
<dbReference type="NCBIfam" id="TIGR03399">
    <property type="entry name" value="RNA_3prim_cycl"/>
    <property type="match status" value="1"/>
</dbReference>
<evidence type="ECO:0000256" key="8">
    <source>
        <dbReference type="ARBA" id="ARBA00022741"/>
    </source>
</evidence>
<keyword evidence="6" id="KW-0396">Initiation factor</keyword>
<dbReference type="FunFam" id="3.30.360.20:FF:000002">
    <property type="entry name" value="RNA terminal phosphate cyclase-like 1"/>
    <property type="match status" value="1"/>
</dbReference>
<keyword evidence="8" id="KW-0547">Nucleotide-binding</keyword>
<evidence type="ECO:0000256" key="4">
    <source>
        <dbReference type="ARBA" id="ARBA00012725"/>
    </source>
</evidence>
<feature type="compositionally biased region" description="Basic and acidic residues" evidence="18">
    <location>
        <begin position="956"/>
        <end position="969"/>
    </location>
</feature>
<dbReference type="Pfam" id="PF22042">
    <property type="entry name" value="EF-G_D2"/>
    <property type="match status" value="1"/>
</dbReference>
<dbReference type="InterPro" id="IPR013792">
    <property type="entry name" value="RNA3'P_cycl/enolpyr_Trfase_a/b"/>
</dbReference>
<keyword evidence="9" id="KW-0648">Protein biosynthesis</keyword>
<reference evidence="20" key="1">
    <citation type="submission" date="2022-11" db="EMBL/GenBank/DDBJ databases">
        <title>Genome Sequence of Cubamyces cubensis.</title>
        <authorList>
            <person name="Buettner E."/>
        </authorList>
    </citation>
    <scope>NUCLEOTIDE SEQUENCE</scope>
    <source>
        <strain evidence="20">MPL-01</strain>
    </source>
</reference>
<evidence type="ECO:0000256" key="13">
    <source>
        <dbReference type="ARBA" id="ARBA00024481"/>
    </source>
</evidence>
<dbReference type="Gene3D" id="3.65.10.20">
    <property type="entry name" value="RNA 3'-terminal phosphate cyclase domain"/>
    <property type="match status" value="1"/>
</dbReference>
<dbReference type="NCBIfam" id="TIGR00231">
    <property type="entry name" value="small_GTP"/>
    <property type="match status" value="1"/>
</dbReference>
<dbReference type="InterPro" id="IPR036925">
    <property type="entry name" value="TIF_IF2_dom3_sf"/>
</dbReference>
<evidence type="ECO:0000256" key="2">
    <source>
        <dbReference type="ARBA" id="ARBA00007733"/>
    </source>
</evidence>
<evidence type="ECO:0000256" key="3">
    <source>
        <dbReference type="ARBA" id="ARBA00009206"/>
    </source>
</evidence>
<dbReference type="InterPro" id="IPR044145">
    <property type="entry name" value="IF2_II"/>
</dbReference>
<dbReference type="GO" id="GO:0003743">
    <property type="term" value="F:translation initiation factor activity"/>
    <property type="evidence" value="ECO:0007669"/>
    <property type="project" value="UniProtKB-KW"/>
</dbReference>
<keyword evidence="7" id="KW-0436">Ligase</keyword>
<dbReference type="GO" id="GO:0003963">
    <property type="term" value="F:RNA-3'-phosphate cyclase activity"/>
    <property type="evidence" value="ECO:0007669"/>
    <property type="project" value="UniProtKB-EC"/>
</dbReference>
<feature type="compositionally biased region" description="Polar residues" evidence="18">
    <location>
        <begin position="842"/>
        <end position="851"/>
    </location>
</feature>
<feature type="region of interest" description="Disordered" evidence="18">
    <location>
        <begin position="1430"/>
        <end position="1457"/>
    </location>
</feature>
<dbReference type="GO" id="GO:0006396">
    <property type="term" value="P:RNA processing"/>
    <property type="evidence" value="ECO:0007669"/>
    <property type="project" value="InterPro"/>
</dbReference>
<feature type="compositionally biased region" description="Low complexity" evidence="18">
    <location>
        <begin position="893"/>
        <end position="913"/>
    </location>
</feature>
<feature type="domain" description="Tr-type G" evidence="19">
    <location>
        <begin position="1136"/>
        <end position="1313"/>
    </location>
</feature>
<dbReference type="GO" id="GO:0003924">
    <property type="term" value="F:GTPase activity"/>
    <property type="evidence" value="ECO:0007669"/>
    <property type="project" value="InterPro"/>
</dbReference>
<dbReference type="SUPFAM" id="SSF52913">
    <property type="entry name" value="RNA 3'-terminal phosphate cyclase, RPTC, insert domain"/>
    <property type="match status" value="1"/>
</dbReference>
<keyword evidence="12" id="KW-0342">GTP-binding</keyword>
<evidence type="ECO:0000256" key="6">
    <source>
        <dbReference type="ARBA" id="ARBA00022540"/>
    </source>
</evidence>
<evidence type="ECO:0000256" key="15">
    <source>
        <dbReference type="ARBA" id="ARBA00032543"/>
    </source>
</evidence>
<organism evidence="20 21">
    <name type="scientific">Trametes cubensis</name>
    <dbReference type="NCBI Taxonomy" id="1111947"/>
    <lineage>
        <taxon>Eukaryota</taxon>
        <taxon>Fungi</taxon>
        <taxon>Dikarya</taxon>
        <taxon>Basidiomycota</taxon>
        <taxon>Agaricomycotina</taxon>
        <taxon>Agaricomycetes</taxon>
        <taxon>Polyporales</taxon>
        <taxon>Polyporaceae</taxon>
        <taxon>Trametes</taxon>
    </lineage>
</organism>
<dbReference type="InterPro" id="IPR002575">
    <property type="entry name" value="Aminoglycoside_PTrfase"/>
</dbReference>
<dbReference type="Gene3D" id="2.40.30.10">
    <property type="entry name" value="Translation factors"/>
    <property type="match status" value="2"/>
</dbReference>
<evidence type="ECO:0000256" key="7">
    <source>
        <dbReference type="ARBA" id="ARBA00022598"/>
    </source>
</evidence>
<dbReference type="PRINTS" id="PR00315">
    <property type="entry name" value="ELONGATNFCT"/>
</dbReference>
<dbReference type="SUPFAM" id="SSF52156">
    <property type="entry name" value="Initiation factor IF2/eIF5b, domain 3"/>
    <property type="match status" value="1"/>
</dbReference>
<evidence type="ECO:0000256" key="18">
    <source>
        <dbReference type="SAM" id="MobiDB-lite"/>
    </source>
</evidence>
<dbReference type="CDD" id="cd05120">
    <property type="entry name" value="APH_ChoK_like"/>
    <property type="match status" value="1"/>
</dbReference>